<dbReference type="EMBL" id="JAWWNJ010000076">
    <property type="protein sequence ID" value="KAK7006317.1"/>
    <property type="molecule type" value="Genomic_DNA"/>
</dbReference>
<reference evidence="2 3" key="1">
    <citation type="journal article" date="2024" name="J Genomics">
        <title>Draft genome sequencing and assembly of Favolaschia claudopus CIRM-BRFM 2984 isolated from oak limbs.</title>
        <authorList>
            <person name="Navarro D."/>
            <person name="Drula E."/>
            <person name="Chaduli D."/>
            <person name="Cazenave R."/>
            <person name="Ahrendt S."/>
            <person name="Wang J."/>
            <person name="Lipzen A."/>
            <person name="Daum C."/>
            <person name="Barry K."/>
            <person name="Grigoriev I.V."/>
            <person name="Favel A."/>
            <person name="Rosso M.N."/>
            <person name="Martin F."/>
        </authorList>
    </citation>
    <scope>NUCLEOTIDE SEQUENCE [LARGE SCALE GENOMIC DNA]</scope>
    <source>
        <strain evidence="2 3">CIRM-BRFM 2984</strain>
    </source>
</reference>
<dbReference type="Proteomes" id="UP001362999">
    <property type="component" value="Unassembled WGS sequence"/>
</dbReference>
<evidence type="ECO:0008006" key="4">
    <source>
        <dbReference type="Google" id="ProtNLM"/>
    </source>
</evidence>
<accession>A0AAW0ABD3</accession>
<dbReference type="AlphaFoldDB" id="A0AAW0ABD3"/>
<feature type="region of interest" description="Disordered" evidence="1">
    <location>
        <begin position="42"/>
        <end position="66"/>
    </location>
</feature>
<keyword evidence="3" id="KW-1185">Reference proteome</keyword>
<evidence type="ECO:0000256" key="1">
    <source>
        <dbReference type="SAM" id="MobiDB-lite"/>
    </source>
</evidence>
<feature type="compositionally biased region" description="Basic and acidic residues" evidence="1">
    <location>
        <begin position="654"/>
        <end position="667"/>
    </location>
</feature>
<gene>
    <name evidence="2" type="ORF">R3P38DRAFT_1706472</name>
</gene>
<organism evidence="2 3">
    <name type="scientific">Favolaschia claudopus</name>
    <dbReference type="NCBI Taxonomy" id="2862362"/>
    <lineage>
        <taxon>Eukaryota</taxon>
        <taxon>Fungi</taxon>
        <taxon>Dikarya</taxon>
        <taxon>Basidiomycota</taxon>
        <taxon>Agaricomycotina</taxon>
        <taxon>Agaricomycetes</taxon>
        <taxon>Agaricomycetidae</taxon>
        <taxon>Agaricales</taxon>
        <taxon>Marasmiineae</taxon>
        <taxon>Mycenaceae</taxon>
        <taxon>Favolaschia</taxon>
    </lineage>
</organism>
<evidence type="ECO:0000313" key="2">
    <source>
        <dbReference type="EMBL" id="KAK7006317.1"/>
    </source>
</evidence>
<evidence type="ECO:0000313" key="3">
    <source>
        <dbReference type="Proteomes" id="UP001362999"/>
    </source>
</evidence>
<name>A0AAW0ABD3_9AGAR</name>
<comment type="caution">
    <text evidence="2">The sequence shown here is derived from an EMBL/GenBank/DDBJ whole genome shotgun (WGS) entry which is preliminary data.</text>
</comment>
<feature type="region of interest" description="Disordered" evidence="1">
    <location>
        <begin position="639"/>
        <end position="675"/>
    </location>
</feature>
<feature type="compositionally biased region" description="Gly residues" evidence="1">
    <location>
        <begin position="44"/>
        <end position="64"/>
    </location>
</feature>
<sequence>MPKVNPLQLLSSSHSHHLAMNCDSEIPAPAAYEPFSSGHWTINGGIGGPGGEGGQLGGTGGPGEGPRFQVSNVEKWKLQVNGNLLNHLTAADPTDYRRIPMGDINLQGKLISRQAHKLHGSPPRRKQTTIRKLYSAKIEGKISSYTVALYQGHNADEIWRADVAQYMAIRHPNVLQIYGVAQSASGNFNATVFHNDHIHLLEFEDIYRHRSPMVLVYIYAAAISAFNEVEAYLSSVAGHDVALNDDGCTLLMCRSTGRLCVDIWPPGVDSLEQSQDVISLQENLLSSTTQNQLKIIGDTLSFGLYHHICETNLATWRRVQIRGGLIAKTMNLGSIVRMPSNAELETSTEVALLPNPQFTFVNYECWEDYRAQPTYIETDDTANCIRISSDEAAKRHKFHYMTRFDLGIQTSWLSQANYIFEKSGITSNLENYVLLTGIRFQISISPPTQSVPEGFLFLQPGQDYQLRQSSFRWPEYPAYWSLDQSGIQRLGKDEAAKLGFPALDFSTTVLGSSWDGSVYAGLRDFHHAKGFDSNGQDLAIHLGEPLYCLCGSVNVPCMHQVCFDRINEMQANENDCPAYVYNKRSNDTDTSECVNSVPASATQGSTALFGSQHSAEDIDFLAISLPLNAGLTPSVPLGQHPVGDSDFVSQSRKRSAEDDVDKSDSSRKMKKAPYSDISYLLAL</sequence>
<protein>
    <recommendedName>
        <fullName evidence="4">Protein kinase domain-containing protein</fullName>
    </recommendedName>
</protein>
<proteinExistence type="predicted"/>